<reference evidence="2 3" key="1">
    <citation type="journal article" date="2014" name="Nat. Commun.">
        <title>Klebsormidium flaccidum genome reveals primary factors for plant terrestrial adaptation.</title>
        <authorList>
            <person name="Hori K."/>
            <person name="Maruyama F."/>
            <person name="Fujisawa T."/>
            <person name="Togashi T."/>
            <person name="Yamamoto N."/>
            <person name="Seo M."/>
            <person name="Sato S."/>
            <person name="Yamada T."/>
            <person name="Mori H."/>
            <person name="Tajima N."/>
            <person name="Moriyama T."/>
            <person name="Ikeuchi M."/>
            <person name="Watanabe M."/>
            <person name="Wada H."/>
            <person name="Kobayashi K."/>
            <person name="Saito M."/>
            <person name="Masuda T."/>
            <person name="Sasaki-Sekimoto Y."/>
            <person name="Mashiguchi K."/>
            <person name="Awai K."/>
            <person name="Shimojima M."/>
            <person name="Masuda S."/>
            <person name="Iwai M."/>
            <person name="Nobusawa T."/>
            <person name="Narise T."/>
            <person name="Kondo S."/>
            <person name="Saito H."/>
            <person name="Sato R."/>
            <person name="Murakawa M."/>
            <person name="Ihara Y."/>
            <person name="Oshima-Yamada Y."/>
            <person name="Ohtaka K."/>
            <person name="Satoh M."/>
            <person name="Sonobe K."/>
            <person name="Ishii M."/>
            <person name="Ohtani R."/>
            <person name="Kanamori-Sato M."/>
            <person name="Honoki R."/>
            <person name="Miyazaki D."/>
            <person name="Mochizuki H."/>
            <person name="Umetsu J."/>
            <person name="Higashi K."/>
            <person name="Shibata D."/>
            <person name="Kamiya Y."/>
            <person name="Sato N."/>
            <person name="Nakamura Y."/>
            <person name="Tabata S."/>
            <person name="Ida S."/>
            <person name="Kurokawa K."/>
            <person name="Ohta H."/>
        </authorList>
    </citation>
    <scope>NUCLEOTIDE SEQUENCE [LARGE SCALE GENOMIC DNA]</scope>
    <source>
        <strain evidence="2 3">NIES-2285</strain>
    </source>
</reference>
<dbReference type="InterPro" id="IPR007788">
    <property type="entry name" value="QCT"/>
</dbReference>
<gene>
    <name evidence="2" type="ORF">KFL_003020090</name>
</gene>
<dbReference type="OrthoDB" id="409395at2759"/>
<organism evidence="2 3">
    <name type="scientific">Klebsormidium nitens</name>
    <name type="common">Green alga</name>
    <name type="synonym">Ulothrix nitens</name>
    <dbReference type="NCBI Taxonomy" id="105231"/>
    <lineage>
        <taxon>Eukaryota</taxon>
        <taxon>Viridiplantae</taxon>
        <taxon>Streptophyta</taxon>
        <taxon>Klebsormidiophyceae</taxon>
        <taxon>Klebsormidiales</taxon>
        <taxon>Klebsormidiaceae</taxon>
        <taxon>Klebsormidium</taxon>
    </lineage>
</organism>
<keyword evidence="1" id="KW-0732">Signal</keyword>
<evidence type="ECO:0000256" key="1">
    <source>
        <dbReference type="SAM" id="SignalP"/>
    </source>
</evidence>
<dbReference type="STRING" id="105231.A0A0U9HKL9"/>
<name>A0A0U9HKL9_KLENI</name>
<keyword evidence="3" id="KW-1185">Reference proteome</keyword>
<dbReference type="Pfam" id="PF05096">
    <property type="entry name" value="Glu_cyclase_2"/>
    <property type="match status" value="1"/>
</dbReference>
<accession>A0A0U9HKL9</accession>
<dbReference type="PANTHER" id="PTHR31270:SF1">
    <property type="entry name" value="GLUTAMINYL-PEPTIDE CYCLOTRANSFERASE"/>
    <property type="match status" value="1"/>
</dbReference>
<protein>
    <submittedName>
        <fullName evidence="2">Glutamine cyclotransferase</fullName>
    </submittedName>
</protein>
<sequence>MVLSSASSGLSGCAILNSCLSFLLLLPVLGASQCNALASGAEQLSQKARLLKDSDDGPVIYSYEIVATYPHDPKAFTQGLLFHKGVLYESTGLNGASSVREVELETGNVIKQRNLGRQHFGEGLALYGRKLYQLTWQTNNLLSYTRSTLSPAAALKTPLNDGWGLTTGNGTFVASDGSANIFFLHPTTIAAVRQVTVRDNGRDVGYLNELEWVGNEIWANVWQRECIARIDPESGRVVGWIDMIGLTAHAFDRANGQRLDVLNGIAYDEEHERLFVTGKFWPLLYEIRLKKVSSPPDTEIERIRSLCIVTGKLL</sequence>
<feature type="signal peptide" evidence="1">
    <location>
        <begin position="1"/>
        <end position="30"/>
    </location>
</feature>
<feature type="chain" id="PRO_5006864984" evidence="1">
    <location>
        <begin position="31"/>
        <end position="314"/>
    </location>
</feature>
<proteinExistence type="predicted"/>
<evidence type="ECO:0000313" key="3">
    <source>
        <dbReference type="Proteomes" id="UP000054558"/>
    </source>
</evidence>
<dbReference type="Proteomes" id="UP000054558">
    <property type="component" value="Unassembled WGS sequence"/>
</dbReference>
<dbReference type="AlphaFoldDB" id="A0A0U9HKL9"/>
<dbReference type="OMA" id="YTDSFWI"/>
<dbReference type="SUPFAM" id="SSF63825">
    <property type="entry name" value="YWTD domain"/>
    <property type="match status" value="1"/>
</dbReference>
<dbReference type="PANTHER" id="PTHR31270">
    <property type="entry name" value="GLUTAMINYL-PEPTIDE CYCLOTRANSFERASE"/>
    <property type="match status" value="1"/>
</dbReference>
<dbReference type="EMBL" id="DF237251">
    <property type="protein sequence ID" value="GAQ86649.1"/>
    <property type="molecule type" value="Genomic_DNA"/>
</dbReference>
<evidence type="ECO:0000313" key="2">
    <source>
        <dbReference type="EMBL" id="GAQ86649.1"/>
    </source>
</evidence>
<dbReference type="GO" id="GO:0016603">
    <property type="term" value="F:glutaminyl-peptide cyclotransferase activity"/>
    <property type="evidence" value="ECO:0000318"/>
    <property type="project" value="GO_Central"/>
</dbReference>
<keyword evidence="2" id="KW-0808">Transferase</keyword>